<evidence type="ECO:0000313" key="13">
    <source>
        <dbReference type="Proteomes" id="UP000056466"/>
    </source>
</evidence>
<dbReference type="NCBIfam" id="NF006767">
    <property type="entry name" value="PRK09289.1"/>
    <property type="match status" value="1"/>
</dbReference>
<dbReference type="EC" id="2.5.1.9" evidence="4 9"/>
<dbReference type="Proteomes" id="UP000056466">
    <property type="component" value="Chromosome"/>
</dbReference>
<dbReference type="GO" id="GO:0009231">
    <property type="term" value="P:riboflavin biosynthetic process"/>
    <property type="evidence" value="ECO:0007669"/>
    <property type="project" value="UniProtKB-KW"/>
</dbReference>
<evidence type="ECO:0000256" key="8">
    <source>
        <dbReference type="ARBA" id="ARBA00022737"/>
    </source>
</evidence>
<dbReference type="CDD" id="cd00402">
    <property type="entry name" value="Riboflavin_synthase_like"/>
    <property type="match status" value="1"/>
</dbReference>
<dbReference type="SUPFAM" id="SSF63380">
    <property type="entry name" value="Riboflavin synthase domain-like"/>
    <property type="match status" value="2"/>
</dbReference>
<protein>
    <recommendedName>
        <fullName evidence="5 9">Riboflavin synthase</fullName>
        <ecNumber evidence="4 9">2.5.1.9</ecNumber>
    </recommendedName>
</protein>
<dbReference type="PATRIC" id="fig|186490.8.peg.69"/>
<dbReference type="FunFam" id="2.40.30.20:FF:000003">
    <property type="entry name" value="Riboflavin synthase, alpha subunit"/>
    <property type="match status" value="1"/>
</dbReference>
<comment type="function">
    <text evidence="2">Catalyzes the dismutation of two molecules of 6,7-dimethyl-8-ribityllumazine, resulting in the formation of riboflavin and 5-amino-6-(D-ribitylamino)uracil.</text>
</comment>
<evidence type="ECO:0000313" key="12">
    <source>
        <dbReference type="EMBL" id="AKZ65693.1"/>
    </source>
</evidence>
<comment type="catalytic activity">
    <reaction evidence="1">
        <text>2 6,7-dimethyl-8-(1-D-ribityl)lumazine + H(+) = 5-amino-6-(D-ribitylamino)uracil + riboflavin</text>
        <dbReference type="Rhea" id="RHEA:20772"/>
        <dbReference type="ChEBI" id="CHEBI:15378"/>
        <dbReference type="ChEBI" id="CHEBI:15934"/>
        <dbReference type="ChEBI" id="CHEBI:57986"/>
        <dbReference type="ChEBI" id="CHEBI:58201"/>
        <dbReference type="EC" id="2.5.1.9"/>
    </reaction>
</comment>
<evidence type="ECO:0000256" key="9">
    <source>
        <dbReference type="NCBIfam" id="TIGR00187"/>
    </source>
</evidence>
<evidence type="ECO:0000256" key="6">
    <source>
        <dbReference type="ARBA" id="ARBA00022619"/>
    </source>
</evidence>
<dbReference type="InterPro" id="IPR023366">
    <property type="entry name" value="ATP_synth_asu-like_sf"/>
</dbReference>
<organism evidence="12 13">
    <name type="scientific">Candidatus Palibaumannia cicadellinicola</name>
    <dbReference type="NCBI Taxonomy" id="186490"/>
    <lineage>
        <taxon>Bacteria</taxon>
        <taxon>Pseudomonadati</taxon>
        <taxon>Pseudomonadota</taxon>
        <taxon>Gammaproteobacteria</taxon>
        <taxon>Candidatus Palibaumannia</taxon>
    </lineage>
</organism>
<dbReference type="GO" id="GO:0004746">
    <property type="term" value="F:riboflavin synthase activity"/>
    <property type="evidence" value="ECO:0007669"/>
    <property type="project" value="UniProtKB-UniRule"/>
</dbReference>
<keyword evidence="7 12" id="KW-0808">Transferase</keyword>
<dbReference type="Pfam" id="PF00677">
    <property type="entry name" value="Lum_binding"/>
    <property type="match status" value="2"/>
</dbReference>
<accession>A0A0K2BKW8</accession>
<evidence type="ECO:0000256" key="10">
    <source>
        <dbReference type="PROSITE-ProRule" id="PRU00524"/>
    </source>
</evidence>
<comment type="pathway">
    <text evidence="3">Cofactor biosynthesis; riboflavin biosynthesis; riboflavin from 2-hydroxy-3-oxobutyl phosphate and 5-amino-6-(D-ribitylamino)uracil: step 2/2.</text>
</comment>
<reference evidence="12 13" key="1">
    <citation type="submission" date="2015-06" db="EMBL/GenBank/DDBJ databases">
        <title>Lineage-specific patterns of genome deterioration in obligate symbionts.</title>
        <authorList>
            <person name="Bennett G.M."/>
            <person name="McCutcheon J.P."/>
            <person name="McDonald B.R."/>
            <person name="Moran N.A."/>
        </authorList>
    </citation>
    <scope>NUCLEOTIDE SEQUENCE [LARGE SCALE GENOMIC DNA]</scope>
    <source>
        <strain evidence="12 13">B-GSS</strain>
    </source>
</reference>
<evidence type="ECO:0000256" key="3">
    <source>
        <dbReference type="ARBA" id="ARBA00004887"/>
    </source>
</evidence>
<dbReference type="InterPro" id="IPR026017">
    <property type="entry name" value="Lumazine-bd_dom"/>
</dbReference>
<dbReference type="RefSeq" id="WP_053096503.1">
    <property type="nucleotide sequence ID" value="NZ_CP011787.1"/>
</dbReference>
<dbReference type="PROSITE" id="PS51177">
    <property type="entry name" value="LUMAZINE_BIND"/>
    <property type="match status" value="2"/>
</dbReference>
<evidence type="ECO:0000256" key="1">
    <source>
        <dbReference type="ARBA" id="ARBA00000968"/>
    </source>
</evidence>
<name>A0A0K2BKW8_9GAMM</name>
<sequence length="212" mass="23567">MFTGIVQCIAPLMAITEKNNFRTHKIKLPYHLLSGLTYGASVAHNGCCLTVTNINGDLVSFDIIKETLIKTNLGSLQIGDEINIERAVSLNSEIGGHFISGHIISTAELINITTSDNNKNIWCRLANNKLMKYIFYKNYIGVDGISLTVGEIIDNIFCLNLIPETIQRTTLGKKLIKDIVNIEIDQQIQATVDTVERCLSEKLEIIMNNRGT</sequence>
<keyword evidence="13" id="KW-1185">Reference proteome</keyword>
<dbReference type="PANTHER" id="PTHR21098:SF0">
    <property type="entry name" value="RIBOFLAVIN SYNTHASE"/>
    <property type="match status" value="1"/>
</dbReference>
<evidence type="ECO:0000256" key="4">
    <source>
        <dbReference type="ARBA" id="ARBA00012827"/>
    </source>
</evidence>
<dbReference type="InterPro" id="IPR017938">
    <property type="entry name" value="Riboflavin_synthase-like_b-brl"/>
</dbReference>
<dbReference type="EMBL" id="CP011787">
    <property type="protein sequence ID" value="AKZ65693.1"/>
    <property type="molecule type" value="Genomic_DNA"/>
</dbReference>
<evidence type="ECO:0000256" key="2">
    <source>
        <dbReference type="ARBA" id="ARBA00002803"/>
    </source>
</evidence>
<dbReference type="NCBIfam" id="TIGR00187">
    <property type="entry name" value="ribE"/>
    <property type="match status" value="1"/>
</dbReference>
<keyword evidence="8" id="KW-0677">Repeat</keyword>
<dbReference type="InterPro" id="IPR001783">
    <property type="entry name" value="Lumazine-bd"/>
</dbReference>
<dbReference type="OrthoDB" id="9788537at2"/>
<evidence type="ECO:0000256" key="5">
    <source>
        <dbReference type="ARBA" id="ARBA00013950"/>
    </source>
</evidence>
<feature type="repeat" description="Lumazine-binding" evidence="10">
    <location>
        <begin position="1"/>
        <end position="97"/>
    </location>
</feature>
<dbReference type="NCBIfam" id="NF009566">
    <property type="entry name" value="PRK13020.1"/>
    <property type="match status" value="1"/>
</dbReference>
<dbReference type="KEGG" id="bcig:AB162_065"/>
<dbReference type="PIRSF" id="PIRSF000498">
    <property type="entry name" value="Riboflavin_syn_A"/>
    <property type="match status" value="1"/>
</dbReference>
<proteinExistence type="predicted"/>
<feature type="repeat" description="Lumazine-binding" evidence="10">
    <location>
        <begin position="98"/>
        <end position="195"/>
    </location>
</feature>
<evidence type="ECO:0000256" key="7">
    <source>
        <dbReference type="ARBA" id="ARBA00022679"/>
    </source>
</evidence>
<dbReference type="PANTHER" id="PTHR21098">
    <property type="entry name" value="RIBOFLAVIN SYNTHASE ALPHA CHAIN"/>
    <property type="match status" value="1"/>
</dbReference>
<dbReference type="Gene3D" id="2.40.30.20">
    <property type="match status" value="2"/>
</dbReference>
<feature type="domain" description="Lumazine-binding" evidence="11">
    <location>
        <begin position="1"/>
        <end position="97"/>
    </location>
</feature>
<feature type="domain" description="Lumazine-binding" evidence="11">
    <location>
        <begin position="98"/>
        <end position="195"/>
    </location>
</feature>
<dbReference type="GO" id="GO:0005829">
    <property type="term" value="C:cytosol"/>
    <property type="evidence" value="ECO:0007669"/>
    <property type="project" value="TreeGrafter"/>
</dbReference>
<keyword evidence="6" id="KW-0686">Riboflavin biosynthesis</keyword>
<evidence type="ECO:0000259" key="11">
    <source>
        <dbReference type="PROSITE" id="PS51177"/>
    </source>
</evidence>
<dbReference type="AlphaFoldDB" id="A0A0K2BKW8"/>
<gene>
    <name evidence="12" type="primary">ribC</name>
    <name evidence="12" type="synonym">ribE</name>
    <name evidence="12" type="ORF">AB162_065</name>
</gene>